<keyword evidence="1" id="KW-0812">Transmembrane</keyword>
<keyword evidence="1" id="KW-0472">Membrane</keyword>
<dbReference type="Proteomes" id="UP001595615">
    <property type="component" value="Unassembled WGS sequence"/>
</dbReference>
<dbReference type="RefSeq" id="WP_380855805.1">
    <property type="nucleotide sequence ID" value="NZ_JBHRXV010000001.1"/>
</dbReference>
<evidence type="ECO:0000256" key="1">
    <source>
        <dbReference type="SAM" id="Phobius"/>
    </source>
</evidence>
<proteinExistence type="predicted"/>
<feature type="transmembrane region" description="Helical" evidence="1">
    <location>
        <begin position="12"/>
        <end position="30"/>
    </location>
</feature>
<comment type="caution">
    <text evidence="2">The sequence shown here is derived from an EMBL/GenBank/DDBJ whole genome shotgun (WGS) entry which is preliminary data.</text>
</comment>
<organism evidence="2 3">
    <name type="scientific">Sphingoaurantiacus capsulatus</name>
    <dbReference type="NCBI Taxonomy" id="1771310"/>
    <lineage>
        <taxon>Bacteria</taxon>
        <taxon>Pseudomonadati</taxon>
        <taxon>Pseudomonadota</taxon>
        <taxon>Alphaproteobacteria</taxon>
        <taxon>Sphingomonadales</taxon>
        <taxon>Sphingosinicellaceae</taxon>
        <taxon>Sphingoaurantiacus</taxon>
    </lineage>
</organism>
<protein>
    <submittedName>
        <fullName evidence="2">Uncharacterized protein</fullName>
    </submittedName>
</protein>
<name>A0ABV7X7T7_9SPHN</name>
<evidence type="ECO:0000313" key="3">
    <source>
        <dbReference type="Proteomes" id="UP001595615"/>
    </source>
</evidence>
<dbReference type="EMBL" id="JBHRXV010000001">
    <property type="protein sequence ID" value="MFC3711253.1"/>
    <property type="molecule type" value="Genomic_DNA"/>
</dbReference>
<sequence length="121" mass="13353">MSLDNGDMAGIVGGSITLLGAIGGGVRWLLTSRSKREQWIEARIQQHVAKIEARLGVAERRADHLGFAFQLVAAELARLDPNSDILRRAQLIIEGVQGLFTPRELPPEHADALDELYERTK</sequence>
<reference evidence="3" key="1">
    <citation type="journal article" date="2019" name="Int. J. Syst. Evol. Microbiol.">
        <title>The Global Catalogue of Microorganisms (GCM) 10K type strain sequencing project: providing services to taxonomists for standard genome sequencing and annotation.</title>
        <authorList>
            <consortium name="The Broad Institute Genomics Platform"/>
            <consortium name="The Broad Institute Genome Sequencing Center for Infectious Disease"/>
            <person name="Wu L."/>
            <person name="Ma J."/>
        </authorList>
    </citation>
    <scope>NUCLEOTIDE SEQUENCE [LARGE SCALE GENOMIC DNA]</scope>
    <source>
        <strain evidence="3">KCTC 42644</strain>
    </source>
</reference>
<gene>
    <name evidence="2" type="ORF">ACFOMD_01640</name>
</gene>
<keyword evidence="1" id="KW-1133">Transmembrane helix</keyword>
<evidence type="ECO:0000313" key="2">
    <source>
        <dbReference type="EMBL" id="MFC3711253.1"/>
    </source>
</evidence>
<accession>A0ABV7X7T7</accession>
<keyword evidence="3" id="KW-1185">Reference proteome</keyword>